<dbReference type="PROSITE" id="PS50060">
    <property type="entry name" value="MAM_2"/>
    <property type="match status" value="1"/>
</dbReference>
<dbReference type="InterPro" id="IPR034035">
    <property type="entry name" value="Astacin-like_dom"/>
</dbReference>
<dbReference type="PANTHER" id="PTHR10127:SF873">
    <property type="entry name" value="METALLOENDOPEPTIDASE"/>
    <property type="match status" value="1"/>
</dbReference>
<dbReference type="CDD" id="cd04280">
    <property type="entry name" value="ZnMc_astacin_like"/>
    <property type="match status" value="1"/>
</dbReference>
<keyword evidence="1 2" id="KW-0479">Metal-binding</keyword>
<dbReference type="Pfam" id="PF01400">
    <property type="entry name" value="Astacin"/>
    <property type="match status" value="1"/>
</dbReference>
<feature type="region of interest" description="Disordered" evidence="3">
    <location>
        <begin position="238"/>
        <end position="261"/>
    </location>
</feature>
<evidence type="ECO:0000313" key="6">
    <source>
        <dbReference type="EMBL" id="CAH3107957.1"/>
    </source>
</evidence>
<feature type="active site" evidence="1">
    <location>
        <position position="136"/>
    </location>
</feature>
<dbReference type="EMBL" id="CALNXK010000020">
    <property type="protein sequence ID" value="CAH3107957.1"/>
    <property type="molecule type" value="Genomic_DNA"/>
</dbReference>
<accession>A0ABN8NI49</accession>
<dbReference type="SMART" id="SM00137">
    <property type="entry name" value="MAM"/>
    <property type="match status" value="1"/>
</dbReference>
<feature type="binding site" evidence="1">
    <location>
        <position position="135"/>
    </location>
    <ligand>
        <name>Zn(2+)</name>
        <dbReference type="ChEBI" id="CHEBI:29105"/>
        <note>catalytic</note>
    </ligand>
</feature>
<dbReference type="InterPro" id="IPR024079">
    <property type="entry name" value="MetalloPept_cat_dom_sf"/>
</dbReference>
<feature type="domain" description="MAM" evidence="4">
    <location>
        <begin position="259"/>
        <end position="397"/>
    </location>
</feature>
<feature type="non-terminal residue" evidence="6">
    <location>
        <position position="397"/>
    </location>
</feature>
<comment type="caution">
    <text evidence="6">The sequence shown here is derived from an EMBL/GenBank/DDBJ whole genome shotgun (WGS) entry which is preliminary data.</text>
</comment>
<dbReference type="SUPFAM" id="SSF49899">
    <property type="entry name" value="Concanavalin A-like lectins/glucanases"/>
    <property type="match status" value="1"/>
</dbReference>
<keyword evidence="1 2" id="KW-0482">Metalloprotease</keyword>
<dbReference type="EC" id="3.4.24.-" evidence="2"/>
<evidence type="ECO:0000313" key="7">
    <source>
        <dbReference type="Proteomes" id="UP001159405"/>
    </source>
</evidence>
<evidence type="ECO:0000256" key="3">
    <source>
        <dbReference type="SAM" id="MobiDB-lite"/>
    </source>
</evidence>
<reference evidence="6 7" key="1">
    <citation type="submission" date="2022-05" db="EMBL/GenBank/DDBJ databases">
        <authorList>
            <consortium name="Genoscope - CEA"/>
            <person name="William W."/>
        </authorList>
    </citation>
    <scope>NUCLEOTIDE SEQUENCE [LARGE SCALE GENOMIC DNA]</scope>
</reference>
<feature type="binding site" evidence="1">
    <location>
        <position position="139"/>
    </location>
    <ligand>
        <name>Zn(2+)</name>
        <dbReference type="ChEBI" id="CHEBI:29105"/>
        <note>catalytic</note>
    </ligand>
</feature>
<dbReference type="PROSITE" id="PS51864">
    <property type="entry name" value="ASTACIN"/>
    <property type="match status" value="1"/>
</dbReference>
<dbReference type="CDD" id="cd06263">
    <property type="entry name" value="MAM"/>
    <property type="match status" value="1"/>
</dbReference>
<evidence type="ECO:0000256" key="1">
    <source>
        <dbReference type="PROSITE-ProRule" id="PRU01211"/>
    </source>
</evidence>
<sequence>IILVYEGNEEESLHEGDIRLSYKQQIALEMFGDPTAPVLGARGITKYQKLLWNTRVVPYNISSELDETPAAKSVILSAMKEWEQSSCLKFVRRTTEENYIAFFKGNGCWSWVGRQGGMQQISLASGCWSQGTVVHEIGHAMGFWHEQSRPDRDEHVEIIWENIEEGKAHNFRKYNVSQIDSLGVPYDYISVMHYSPTAFGISGSTTIKAKNSSVIQLGQRIGLSPKDVTQADLLYRCNGSTTRQPDPTSPPQPHPDGPDDCTFETADLCGFTNVDGDDFDWTQRMGNTPSSRTGPDTDHTTRRFGYFMYIETSRPRIKGDTAILQSKLYPRTTHGRCLQFYYHMYGEDMGTLKVIQSFLVGDDDTVLFEKSSDQGNQWILARVQVKASTSPYRVSIQ</sequence>
<dbReference type="InterPro" id="IPR000998">
    <property type="entry name" value="MAM_dom"/>
</dbReference>
<dbReference type="Gene3D" id="2.60.120.200">
    <property type="match status" value="1"/>
</dbReference>
<keyword evidence="1 2" id="KW-0378">Hydrolase</keyword>
<organism evidence="6 7">
    <name type="scientific">Porites lobata</name>
    <dbReference type="NCBI Taxonomy" id="104759"/>
    <lineage>
        <taxon>Eukaryota</taxon>
        <taxon>Metazoa</taxon>
        <taxon>Cnidaria</taxon>
        <taxon>Anthozoa</taxon>
        <taxon>Hexacorallia</taxon>
        <taxon>Scleractinia</taxon>
        <taxon>Fungiina</taxon>
        <taxon>Poritidae</taxon>
        <taxon>Porites</taxon>
    </lineage>
</organism>
<dbReference type="InterPro" id="IPR006026">
    <property type="entry name" value="Peptidase_Metallo"/>
</dbReference>
<dbReference type="Proteomes" id="UP001159405">
    <property type="component" value="Unassembled WGS sequence"/>
</dbReference>
<keyword evidence="1 2" id="KW-0645">Protease</keyword>
<dbReference type="InterPro" id="IPR013320">
    <property type="entry name" value="ConA-like_dom_sf"/>
</dbReference>
<gene>
    <name evidence="6" type="ORF">PLOB_00016613</name>
</gene>
<comment type="cofactor">
    <cofactor evidence="1 2">
        <name>Zn(2+)</name>
        <dbReference type="ChEBI" id="CHEBI:29105"/>
    </cofactor>
    <text evidence="1 2">Binds 1 zinc ion per subunit.</text>
</comment>
<protein>
    <recommendedName>
        <fullName evidence="2">Metalloendopeptidase</fullName>
        <ecNumber evidence="2">3.4.24.-</ecNumber>
    </recommendedName>
</protein>
<dbReference type="PRINTS" id="PR00480">
    <property type="entry name" value="ASTACIN"/>
</dbReference>
<feature type="domain" description="Peptidase M12A" evidence="5">
    <location>
        <begin position="42"/>
        <end position="238"/>
    </location>
</feature>
<dbReference type="SMART" id="SM00235">
    <property type="entry name" value="ZnMc"/>
    <property type="match status" value="1"/>
</dbReference>
<keyword evidence="7" id="KW-1185">Reference proteome</keyword>
<keyword evidence="1 2" id="KW-0862">Zinc</keyword>
<proteinExistence type="predicted"/>
<dbReference type="InterPro" id="IPR001506">
    <property type="entry name" value="Peptidase_M12A"/>
</dbReference>
<dbReference type="SUPFAM" id="SSF55486">
    <property type="entry name" value="Metalloproteases ('zincins'), catalytic domain"/>
    <property type="match status" value="1"/>
</dbReference>
<name>A0ABN8NI49_9CNID</name>
<evidence type="ECO:0000259" key="4">
    <source>
        <dbReference type="PROSITE" id="PS50060"/>
    </source>
</evidence>
<dbReference type="PANTHER" id="PTHR10127">
    <property type="entry name" value="DISCOIDIN, CUB, EGF, LAMININ , AND ZINC METALLOPROTEASE DOMAIN CONTAINING"/>
    <property type="match status" value="1"/>
</dbReference>
<evidence type="ECO:0000256" key="2">
    <source>
        <dbReference type="RuleBase" id="RU361183"/>
    </source>
</evidence>
<dbReference type="Gene3D" id="3.40.390.10">
    <property type="entry name" value="Collagenase (Catalytic Domain)"/>
    <property type="match status" value="1"/>
</dbReference>
<feature type="non-terminal residue" evidence="6">
    <location>
        <position position="1"/>
    </location>
</feature>
<feature type="binding site" evidence="1">
    <location>
        <position position="145"/>
    </location>
    <ligand>
        <name>Zn(2+)</name>
        <dbReference type="ChEBI" id="CHEBI:29105"/>
        <note>catalytic</note>
    </ligand>
</feature>
<comment type="caution">
    <text evidence="1">Lacks conserved residue(s) required for the propagation of feature annotation.</text>
</comment>
<evidence type="ECO:0000259" key="5">
    <source>
        <dbReference type="PROSITE" id="PS51864"/>
    </source>
</evidence>
<dbReference type="Pfam" id="PF00629">
    <property type="entry name" value="MAM"/>
    <property type="match status" value="1"/>
</dbReference>